<dbReference type="Gene3D" id="3.60.15.10">
    <property type="entry name" value="Ribonuclease Z/Hydroxyacylglutathione hydrolase-like"/>
    <property type="match status" value="1"/>
</dbReference>
<dbReference type="GO" id="GO:0003684">
    <property type="term" value="F:damaged DNA binding"/>
    <property type="evidence" value="ECO:0007669"/>
    <property type="project" value="TreeGrafter"/>
</dbReference>
<sequence>MTNSHGYVLEYPRIRVDHFDQAAVPLPASLLAHRRSIKHVTEGGPDVESLPFAPGQTHFDKPLLYLLTHIHTDHLKGLDRPGITAPIYCSAATKELLLKYERQKTRIEKDRDGTHSKNIGVVRPYAHLRVTDDHATVRAKLSGFQSTSLDLLQPLPYNVPTKVQYSPMSTVILTLIESNHMFGGAMFLIQGANGAVLHTGDMRAEPWWCEALTRNPYLSPYLCWSKPGGDSSVSHDAEADNWADHIESLGSVTGSSMRGDSQAESLSDASQQRQGDTASLPGMSKTKDSRQSHLRLRNIYLDTELLLCNQKVPTKQQACLDMINLMRMYPPTTVFFLNCWTWGYEDMLIVTAKAFGCKIHVDRFKYIMYKAARSETPFLADIITQDGSKTRFHACEKRNVCSAVQKLALRYSSTADPALAKEALAAHSQIDSSSPDPRHRWGPFRTQPDPLLVYINPGQIAADRWPTIFQDTKQRLEAAQRHETAWPEAIVVPIERHSTLPELQMFVGLFRPKTVSPNTILDPKGGLDYYLLHHLFGHLLAGVDDRRKLADEGLLMLGDKTWSFYEAQLARAREQAQAKRRGGDGGDFAADSTEAVQAASASLNANESVGESIDAVQLERLSKLRGISFKGLVMQTMAGNLAAMLEIERWRRAAGIDEAPEGLVEDSLGDTQSKTDHNVYSDDYDADHSQLAETQAFLTWHTRDELAPVPAAPRPAIRETSHADSCAASPPFPQSIGAAQTQDTQSSAPEDEELPTVLTEDLASRYLNVLIHHFGISFHRTNGSYTQMWESVRQKMPEDAQKVEEHWFRENGILPPLWGERGEPSEHHQNSPKDKEQPVSIAHQVTHERSKHASEHAPNAEGGTIFGDILTSFVDMLSTNLSSPDPSLDILPVQTSHDQTIALQLILRHLAKVGFHSRLLIESIDTHVEGQSHASCPADLPSAEWRSLGAPLNDLSTHLATELQTALTFITDPQITPGTPEIVELSLQLTGVLLSFRPLNAVIEPSAVQCLLEGLISIIEAAPSDPTTLSKAAKKVVGLACAVLKAEEVEEEVLRPFEGRLLALVQRPDGLLGRRLESLIESSDAGVSSQSMPPQQVSQVDTLAQGKDMEGGFVQRDVGEASGDGNALVEEEVSSMIVRPPRIVAAPVRAQTHLESPHQPAPEPASKAAVQQDHPDTTESDSIIATQTAAEDDTIESINLTSLHAGQASQASQASSATQEEDSTQSEQEEASSQLGSSLPAVRPLPAGETVVMRGRTAIVRTGSLPSLLKDGEGVNEGERVRLTKRELGPDFGEGERRSVRRSRR</sequence>
<gene>
    <name evidence="5" type="ORF">UTRI_00691</name>
</gene>
<keyword evidence="1" id="KW-0540">Nuclease</keyword>
<feature type="region of interest" description="Disordered" evidence="4">
    <location>
        <begin position="1204"/>
        <end position="1243"/>
    </location>
</feature>
<evidence type="ECO:0000313" key="5">
    <source>
        <dbReference type="EMBL" id="SPO21214.1"/>
    </source>
</evidence>
<feature type="region of interest" description="Disordered" evidence="4">
    <location>
        <begin position="253"/>
        <end position="291"/>
    </location>
</feature>
<dbReference type="GO" id="GO:0006303">
    <property type="term" value="P:double-strand break repair via nonhomologous end joining"/>
    <property type="evidence" value="ECO:0007669"/>
    <property type="project" value="TreeGrafter"/>
</dbReference>
<name>A0A5C3DRZ3_9BASI</name>
<dbReference type="GO" id="GO:0036297">
    <property type="term" value="P:interstrand cross-link repair"/>
    <property type="evidence" value="ECO:0007669"/>
    <property type="project" value="TreeGrafter"/>
</dbReference>
<keyword evidence="2" id="KW-0378">Hydrolase</keyword>
<evidence type="ECO:0008006" key="7">
    <source>
        <dbReference type="Google" id="ProtNLM"/>
    </source>
</evidence>
<feature type="region of interest" description="Disordered" evidence="4">
    <location>
        <begin position="1151"/>
        <end position="1180"/>
    </location>
</feature>
<feature type="region of interest" description="Disordered" evidence="4">
    <location>
        <begin position="715"/>
        <end position="753"/>
    </location>
</feature>
<evidence type="ECO:0000256" key="1">
    <source>
        <dbReference type="ARBA" id="ARBA00022722"/>
    </source>
</evidence>
<feature type="compositionally biased region" description="Polar residues" evidence="4">
    <location>
        <begin position="737"/>
        <end position="748"/>
    </location>
</feature>
<dbReference type="GO" id="GO:0000723">
    <property type="term" value="P:telomere maintenance"/>
    <property type="evidence" value="ECO:0007669"/>
    <property type="project" value="TreeGrafter"/>
</dbReference>
<organism evidence="5 6">
    <name type="scientific">Ustilago trichophora</name>
    <dbReference type="NCBI Taxonomy" id="86804"/>
    <lineage>
        <taxon>Eukaryota</taxon>
        <taxon>Fungi</taxon>
        <taxon>Dikarya</taxon>
        <taxon>Basidiomycota</taxon>
        <taxon>Ustilaginomycotina</taxon>
        <taxon>Ustilaginomycetes</taxon>
        <taxon>Ustilaginales</taxon>
        <taxon>Ustilaginaceae</taxon>
        <taxon>Ustilago</taxon>
    </lineage>
</organism>
<evidence type="ECO:0000256" key="2">
    <source>
        <dbReference type="ARBA" id="ARBA00022801"/>
    </source>
</evidence>
<keyword evidence="6" id="KW-1185">Reference proteome</keyword>
<dbReference type="SUPFAM" id="SSF56281">
    <property type="entry name" value="Metallo-hydrolase/oxidoreductase"/>
    <property type="match status" value="1"/>
</dbReference>
<feature type="compositionally biased region" description="Basic and acidic residues" evidence="4">
    <location>
        <begin position="820"/>
        <end position="837"/>
    </location>
</feature>
<dbReference type="EMBL" id="OOIN01000002">
    <property type="protein sequence ID" value="SPO21214.1"/>
    <property type="molecule type" value="Genomic_DNA"/>
</dbReference>
<dbReference type="OrthoDB" id="5561659at2759"/>
<feature type="compositionally biased region" description="Polar residues" evidence="4">
    <location>
        <begin position="253"/>
        <end position="277"/>
    </location>
</feature>
<feature type="compositionally biased region" description="Low complexity" evidence="4">
    <location>
        <begin position="1207"/>
        <end position="1218"/>
    </location>
</feature>
<feature type="compositionally biased region" description="Basic and acidic residues" evidence="4">
    <location>
        <begin position="845"/>
        <end position="855"/>
    </location>
</feature>
<proteinExistence type="predicted"/>
<reference evidence="5 6" key="1">
    <citation type="submission" date="2018-03" db="EMBL/GenBank/DDBJ databases">
        <authorList>
            <person name="Guldener U."/>
        </authorList>
    </citation>
    <scope>NUCLEOTIDE SEQUENCE [LARGE SCALE GENOMIC DNA]</scope>
    <source>
        <strain evidence="5 6">NBRC100155</strain>
    </source>
</reference>
<evidence type="ECO:0000256" key="4">
    <source>
        <dbReference type="SAM" id="MobiDB-lite"/>
    </source>
</evidence>
<feature type="compositionally biased region" description="Basic and acidic residues" evidence="4">
    <location>
        <begin position="1270"/>
        <end position="1298"/>
    </location>
</feature>
<dbReference type="InterPro" id="IPR036866">
    <property type="entry name" value="RibonucZ/Hydroxyglut_hydro"/>
</dbReference>
<dbReference type="Gene3D" id="3.40.50.12650">
    <property type="match status" value="1"/>
</dbReference>
<evidence type="ECO:0000313" key="6">
    <source>
        <dbReference type="Proteomes" id="UP000324022"/>
    </source>
</evidence>
<feature type="region of interest" description="Disordered" evidence="4">
    <location>
        <begin position="815"/>
        <end position="862"/>
    </location>
</feature>
<keyword evidence="3" id="KW-0269">Exonuclease</keyword>
<feature type="region of interest" description="Disordered" evidence="4">
    <location>
        <begin position="1261"/>
        <end position="1305"/>
    </location>
</feature>
<accession>A0A5C3DRZ3</accession>
<protein>
    <recommendedName>
        <fullName evidence="7">Metallo-beta-lactamase domain-containing protein</fullName>
    </recommendedName>
</protein>
<evidence type="ECO:0000256" key="3">
    <source>
        <dbReference type="ARBA" id="ARBA00022839"/>
    </source>
</evidence>
<feature type="compositionally biased region" description="Acidic residues" evidence="4">
    <location>
        <begin position="1219"/>
        <end position="1230"/>
    </location>
</feature>
<dbReference type="PANTHER" id="PTHR23240:SF8">
    <property type="entry name" value="PROTEIN ARTEMIS"/>
    <property type="match status" value="1"/>
</dbReference>
<dbReference type="GO" id="GO:0035312">
    <property type="term" value="F:5'-3' DNA exonuclease activity"/>
    <property type="evidence" value="ECO:0007669"/>
    <property type="project" value="TreeGrafter"/>
</dbReference>
<dbReference type="Proteomes" id="UP000324022">
    <property type="component" value="Unassembled WGS sequence"/>
</dbReference>
<dbReference type="PANTHER" id="PTHR23240">
    <property type="entry name" value="DNA CROSS-LINK REPAIR PROTEIN PSO2/SNM1-RELATED"/>
    <property type="match status" value="1"/>
</dbReference>